<comment type="caution">
    <text evidence="2">The sequence shown here is derived from an EMBL/GenBank/DDBJ whole genome shotgun (WGS) entry which is preliminary data.</text>
</comment>
<evidence type="ECO:0000256" key="1">
    <source>
        <dbReference type="SAM" id="MobiDB-lite"/>
    </source>
</evidence>
<sequence>MFVRVDWGRPRQGPLPPPEATPGPPGLGGVRSARGIGGGTAVRGRGVTGPGADQVSTPQSQRVPDLFCGGGRLFRQVSKPENGLLVGFLGIVATYRCSSSAGAGRWSPMAPWCPGVPPQSWGWLTPRPPGLVLHHPFLLSGRNYFVPPGRPAGDRAPSGPSSTMTPLRIVATG</sequence>
<reference evidence="2" key="1">
    <citation type="journal article" date="2022" name="bioRxiv">
        <title>Sequencing and chromosome-scale assembly of the giantPleurodeles waltlgenome.</title>
        <authorList>
            <person name="Brown T."/>
            <person name="Elewa A."/>
            <person name="Iarovenko S."/>
            <person name="Subramanian E."/>
            <person name="Araus A.J."/>
            <person name="Petzold A."/>
            <person name="Susuki M."/>
            <person name="Suzuki K.-i.T."/>
            <person name="Hayashi T."/>
            <person name="Toyoda A."/>
            <person name="Oliveira C."/>
            <person name="Osipova E."/>
            <person name="Leigh N.D."/>
            <person name="Simon A."/>
            <person name="Yun M.H."/>
        </authorList>
    </citation>
    <scope>NUCLEOTIDE SEQUENCE</scope>
    <source>
        <strain evidence="2">20211129_DDA</strain>
        <tissue evidence="2">Liver</tissue>
    </source>
</reference>
<feature type="region of interest" description="Disordered" evidence="1">
    <location>
        <begin position="149"/>
        <end position="173"/>
    </location>
</feature>
<feature type="region of interest" description="Disordered" evidence="1">
    <location>
        <begin position="1"/>
        <end position="62"/>
    </location>
</feature>
<organism evidence="2 3">
    <name type="scientific">Pleurodeles waltl</name>
    <name type="common">Iberian ribbed newt</name>
    <dbReference type="NCBI Taxonomy" id="8319"/>
    <lineage>
        <taxon>Eukaryota</taxon>
        <taxon>Metazoa</taxon>
        <taxon>Chordata</taxon>
        <taxon>Craniata</taxon>
        <taxon>Vertebrata</taxon>
        <taxon>Euteleostomi</taxon>
        <taxon>Amphibia</taxon>
        <taxon>Batrachia</taxon>
        <taxon>Caudata</taxon>
        <taxon>Salamandroidea</taxon>
        <taxon>Salamandridae</taxon>
        <taxon>Pleurodelinae</taxon>
        <taxon>Pleurodeles</taxon>
    </lineage>
</organism>
<gene>
    <name evidence="2" type="ORF">NDU88_005920</name>
</gene>
<dbReference type="AlphaFoldDB" id="A0AAV7MAS9"/>
<feature type="compositionally biased region" description="Pro residues" evidence="1">
    <location>
        <begin position="13"/>
        <end position="25"/>
    </location>
</feature>
<dbReference type="Proteomes" id="UP001066276">
    <property type="component" value="Chromosome 10"/>
</dbReference>
<feature type="compositionally biased region" description="Gly residues" evidence="1">
    <location>
        <begin position="35"/>
        <end position="49"/>
    </location>
</feature>
<keyword evidence="3" id="KW-1185">Reference proteome</keyword>
<name>A0AAV7MAS9_PLEWA</name>
<evidence type="ECO:0000313" key="2">
    <source>
        <dbReference type="EMBL" id="KAJ1100845.1"/>
    </source>
</evidence>
<proteinExistence type="predicted"/>
<evidence type="ECO:0000313" key="3">
    <source>
        <dbReference type="Proteomes" id="UP001066276"/>
    </source>
</evidence>
<protein>
    <submittedName>
        <fullName evidence="2">Uncharacterized protein</fullName>
    </submittedName>
</protein>
<dbReference type="EMBL" id="JANPWB010000014">
    <property type="protein sequence ID" value="KAJ1100845.1"/>
    <property type="molecule type" value="Genomic_DNA"/>
</dbReference>
<accession>A0AAV7MAS9</accession>